<evidence type="ECO:0000313" key="2">
    <source>
        <dbReference type="Proteomes" id="UP000694890"/>
    </source>
</evidence>
<reference evidence="3" key="1">
    <citation type="submission" date="2025-08" db="UniProtKB">
        <authorList>
            <consortium name="RefSeq"/>
        </authorList>
    </citation>
    <scope>IDENTIFICATION</scope>
    <source>
        <tissue evidence="3">Brain</tissue>
    </source>
</reference>
<evidence type="ECO:0000313" key="3">
    <source>
        <dbReference type="RefSeq" id="XP_018521642.1"/>
    </source>
</evidence>
<dbReference type="PANTHER" id="PTHR47282:SF1">
    <property type="entry name" value="PGC-1 AND ERR-INDUCED REGULATOR IN MUSCLE PROTEIN 1"/>
    <property type="match status" value="1"/>
</dbReference>
<organism evidence="2 3">
    <name type="scientific">Lates calcarifer</name>
    <name type="common">Barramundi</name>
    <name type="synonym">Holocentrus calcarifer</name>
    <dbReference type="NCBI Taxonomy" id="8187"/>
    <lineage>
        <taxon>Eukaryota</taxon>
        <taxon>Metazoa</taxon>
        <taxon>Chordata</taxon>
        <taxon>Craniata</taxon>
        <taxon>Vertebrata</taxon>
        <taxon>Euteleostomi</taxon>
        <taxon>Actinopterygii</taxon>
        <taxon>Neopterygii</taxon>
        <taxon>Teleostei</taxon>
        <taxon>Neoteleostei</taxon>
        <taxon>Acanthomorphata</taxon>
        <taxon>Carangaria</taxon>
        <taxon>Carangaria incertae sedis</taxon>
        <taxon>Centropomidae</taxon>
        <taxon>Lates</taxon>
    </lineage>
</organism>
<dbReference type="RefSeq" id="XP_018521642.1">
    <property type="nucleotide sequence ID" value="XM_018666126.2"/>
</dbReference>
<gene>
    <name evidence="3" type="primary">LOC108876539</name>
</gene>
<name>A0AAJ7LFZ1_LATCA</name>
<dbReference type="GO" id="GO:0006355">
    <property type="term" value="P:regulation of DNA-templated transcription"/>
    <property type="evidence" value="ECO:0007669"/>
    <property type="project" value="InterPro"/>
</dbReference>
<dbReference type="PANTHER" id="PTHR47282">
    <property type="entry name" value="PGC-1 AND ERR-INDUCED REGULATOR IN MUSCLE PROTEIN 1"/>
    <property type="match status" value="1"/>
</dbReference>
<dbReference type="KEGG" id="lcf:108876539"/>
<protein>
    <submittedName>
        <fullName evidence="3">PGC-1 and ERR-induced regulator in muscle protein 1</fullName>
    </submittedName>
</protein>
<dbReference type="GeneID" id="108876539"/>
<proteinExistence type="predicted"/>
<evidence type="ECO:0000256" key="1">
    <source>
        <dbReference type="SAM" id="MobiDB-lite"/>
    </source>
</evidence>
<feature type="compositionally biased region" description="Basic and acidic residues" evidence="1">
    <location>
        <begin position="517"/>
        <end position="532"/>
    </location>
</feature>
<feature type="compositionally biased region" description="Low complexity" evidence="1">
    <location>
        <begin position="317"/>
        <end position="331"/>
    </location>
</feature>
<feature type="compositionally biased region" description="Basic residues" evidence="1">
    <location>
        <begin position="332"/>
        <end position="341"/>
    </location>
</feature>
<sequence length="1372" mass="150706">MEDFEYSVEICDRDWECFFAECEECNLLPPSLAGLDDSGMSDMDDTASILAKRVQKATATAGFSEADRPIDGPPDCEGSPVEHYLSKHGVGGMESVLSGSEEDIHLQSVNMFFERLKNLTEAERLAEPSQVKVGKNREAVLEVEQCSDGQQSSISTLPKNIPKLNSLSARGETALGKETTRPVDTISNINTMKKVKPGSTISPEPAASTSALKTNKSAYPELFIREEACTETGVNEVTLCNQSHDSPDGAVCSGTTPHTDKVMKMEMHTPLKDVEQEYMLTSQLTFSDNSPSNLEAVTDFKWKEEQNPTVLQLDATSINKSPSQESSPSASIKRKRRKKRRLSFEPAESVHGYERQVVVKPSDSEEEQYTGRGGSGLCLSEDVNLFYLNEPQKNLVPSLYSVTRNLPVKLSAREIKANDLSHTVPPCDSHYHYLPEGIVRQGRYKATGSAENNAPDDMSVTLLSQPDDSVMSVAKNSSTVVTNLQPCAKLQSEELTRLNRYSWLPDSVPASVNGKSDMARETTNTKRKDTHAESLQQPDKVNHSIIGCENEQNLKSCTAEVKSITHSILPSPESNDPAVEVSQNDKLSAAKSVLAVEAGNSGRDNHALCQREAEHQQQLEIDCHDTDQYSSTLEKSHAFSAKSQQFKTRACPFSEEVSSKVACVELTSDCINSSPDKSCLSESPSSSDTVQQKDCLLEVQPLSNLDILSEKNATAERAQLTASQTMAVYGSNPCQSGEINLTGSSERETKLSMSVDSITNPSDFTPISSCCTLDTESVLSLSNENITDLSGSFCSSVGQNDSGSQGEKNPLILAKHEEGDAKSGPKSQSESNDSTESKCDLLGGPENAVTASMVECKPIQAPDPKHSVFAMSSFWNEMEKLTINDILGLRMISKAATPISLPPLQESEETSMIATTDSGFFTQIDESKPEQMNECMSSVPNSVESMAIASSSSRSVMWESEPVPVSLGTDIYPENMMLTSMSDISQPVLSGAVQKSLRKISKNVSVHNLHALESESLSSTWRGQTLQTLDKGVSDQYFPAEHTPKQDKVMDSLPSSFTDSYRVSLTDIFQYLFGGNQSVPSQTATDNITTFYTDGNSVPETYDHFFSDFDTENFFCPLITADDQAKDELVPIFSFSRSANRNLQFPEAYDYFFASSSSDDSSVESDEEDNCSPVRVVSRFSRKASASQISTDVYDNFFTDSDLKQNFFWKTTFSFRNINFTASTVQRQTLSNSLSHVPVRQSGTSLRRRVYSNNALGNQDVMFPDPLLYHLQDRISRQQAQQPFRYEDLQTAVANPRLDASFLPLRQSDMCLVCIAFASWVLKTANPQVGDAWKAVLLANVSALSAIRYLRKYVKTEAAATSTKLHTAPSQC</sequence>
<dbReference type="InterPro" id="IPR043442">
    <property type="entry name" value="Perm1"/>
</dbReference>
<feature type="region of interest" description="Disordered" evidence="1">
    <location>
        <begin position="313"/>
        <end position="348"/>
    </location>
</feature>
<feature type="region of interest" description="Disordered" evidence="1">
    <location>
        <begin position="512"/>
        <end position="535"/>
    </location>
</feature>
<feature type="region of interest" description="Disordered" evidence="1">
    <location>
        <begin position="817"/>
        <end position="844"/>
    </location>
</feature>
<dbReference type="Proteomes" id="UP000694890">
    <property type="component" value="Linkage group LG6"/>
</dbReference>
<dbReference type="GO" id="GO:0014850">
    <property type="term" value="P:response to muscle activity"/>
    <property type="evidence" value="ECO:0007669"/>
    <property type="project" value="TreeGrafter"/>
</dbReference>
<dbReference type="CTD" id="569303"/>
<dbReference type="GO" id="GO:0005737">
    <property type="term" value="C:cytoplasm"/>
    <property type="evidence" value="ECO:0007669"/>
    <property type="project" value="TreeGrafter"/>
</dbReference>
<accession>A0AAJ7LFZ1</accession>
<dbReference type="GO" id="GO:0005634">
    <property type="term" value="C:nucleus"/>
    <property type="evidence" value="ECO:0007669"/>
    <property type="project" value="TreeGrafter"/>
</dbReference>
<feature type="compositionally biased region" description="Polar residues" evidence="1">
    <location>
        <begin position="825"/>
        <end position="834"/>
    </location>
</feature>